<proteinExistence type="predicted"/>
<dbReference type="SUPFAM" id="SSF53850">
    <property type="entry name" value="Periplasmic binding protein-like II"/>
    <property type="match status" value="1"/>
</dbReference>
<comment type="caution">
    <text evidence="1">The sequence shown here is derived from an EMBL/GenBank/DDBJ whole genome shotgun (WGS) entry which is preliminary data.</text>
</comment>
<dbReference type="EMBL" id="JANFNG010000048">
    <property type="protein sequence ID" value="MCQ4084997.1"/>
    <property type="molecule type" value="Genomic_DNA"/>
</dbReference>
<dbReference type="Gene3D" id="3.40.190.10">
    <property type="entry name" value="Periplasmic binding protein-like II"/>
    <property type="match status" value="1"/>
</dbReference>
<name>A0ABT1Q886_9ACTN</name>
<sequence>MDEFNRTHKDVHVTFTEIPSGPPAYQKLFDAIKTGNGPDLFNCGYMYLPQFASQGDVQDISQYITGDLKSKFVPSGTASSWCW</sequence>
<gene>
    <name evidence="1" type="ORF">NGB36_31660</name>
</gene>
<dbReference type="Pfam" id="PF01547">
    <property type="entry name" value="SBP_bac_1"/>
    <property type="match status" value="1"/>
</dbReference>
<evidence type="ECO:0000313" key="1">
    <source>
        <dbReference type="EMBL" id="MCQ4084997.1"/>
    </source>
</evidence>
<reference evidence="1" key="1">
    <citation type="submission" date="2022-06" db="EMBL/GenBank/DDBJ databases">
        <title>Draft genome sequence of Streptomyces sp. RB6PN25 isolated from peat swamp forest in Thailand.</title>
        <authorList>
            <person name="Duangmal K."/>
            <person name="Klaysubun C."/>
        </authorList>
    </citation>
    <scope>NUCLEOTIDE SEQUENCE</scope>
    <source>
        <strain evidence="1">RB6PN25</strain>
    </source>
</reference>
<protein>
    <submittedName>
        <fullName evidence="1">Extracellular solute-binding protein</fullName>
    </submittedName>
</protein>
<accession>A0ABT1Q886</accession>
<dbReference type="RefSeq" id="WP_255924087.1">
    <property type="nucleotide sequence ID" value="NZ_JANFNG010000048.1"/>
</dbReference>
<evidence type="ECO:0000313" key="2">
    <source>
        <dbReference type="Proteomes" id="UP001057702"/>
    </source>
</evidence>
<organism evidence="1 2">
    <name type="scientific">Streptomyces humicola</name>
    <dbReference type="NCBI Taxonomy" id="2953240"/>
    <lineage>
        <taxon>Bacteria</taxon>
        <taxon>Bacillati</taxon>
        <taxon>Actinomycetota</taxon>
        <taxon>Actinomycetes</taxon>
        <taxon>Kitasatosporales</taxon>
        <taxon>Streptomycetaceae</taxon>
        <taxon>Streptomyces</taxon>
    </lineage>
</organism>
<dbReference type="InterPro" id="IPR006059">
    <property type="entry name" value="SBP"/>
</dbReference>
<keyword evidence="2" id="KW-1185">Reference proteome</keyword>
<dbReference type="Proteomes" id="UP001057702">
    <property type="component" value="Unassembled WGS sequence"/>
</dbReference>